<dbReference type="PANTHER" id="PTHR43784">
    <property type="entry name" value="GDSL-LIKE LIPASE/ACYLHYDROLASE, PUTATIVE (AFU_ORTHOLOGUE AFUA_2G00820)-RELATED"/>
    <property type="match status" value="1"/>
</dbReference>
<keyword evidence="3" id="KW-0378">Hydrolase</keyword>
<dbReference type="OrthoDB" id="1828825at2"/>
<keyword evidence="4" id="KW-1185">Reference proteome</keyword>
<feature type="chain" id="PRO_5026093696" evidence="1">
    <location>
        <begin position="22"/>
        <end position="408"/>
    </location>
</feature>
<sequence>MVRFFMAAAAAIAALATPAQARWVAAWTAAPHAPIASEGQFAAGSWNNATITQVLRVSAGGDRLRLRFSNRYGPGPLEIGQARVVRIDDKGAEIAGSAHMLQFGGRGSAVIPRGSPFVSDTVNLPLPALSRIRVDIYLPRSTGPCTCHLTGLDELAVSPPGNFVGKSFQPVARAQYRAFLTTVEVDSATSPGTIVAFGDSITDGVGSTAGANRRWPDVLANRLHAAGQNWAVANAGISGNRVLSPGMGEAALARFDEDVLSLPNVRYIILFEGVNDIGNRYGARGPSQPQLPGLDQPQIDVEQMIAGYKQIIARAHEKGIKVIASPIGPYKGAGYWTEAGEAARQAINHWILNSGAFDGIVRFDTAFADPVDPRAMRNGYHMGDFLHGSDAGLKAVGDSIDLTLFKTQ</sequence>
<dbReference type="Gene3D" id="3.40.50.1110">
    <property type="entry name" value="SGNH hydrolase"/>
    <property type="match status" value="1"/>
</dbReference>
<name>A0A6I4TP34_9SPHN</name>
<gene>
    <name evidence="3" type="ORF">GRI97_01550</name>
</gene>
<organism evidence="3 4">
    <name type="scientific">Croceibacterium xixiisoli</name>
    <dbReference type="NCBI Taxonomy" id="1476466"/>
    <lineage>
        <taxon>Bacteria</taxon>
        <taxon>Pseudomonadati</taxon>
        <taxon>Pseudomonadota</taxon>
        <taxon>Alphaproteobacteria</taxon>
        <taxon>Sphingomonadales</taxon>
        <taxon>Erythrobacteraceae</taxon>
        <taxon>Croceibacterium</taxon>
    </lineage>
</organism>
<evidence type="ECO:0000313" key="3">
    <source>
        <dbReference type="EMBL" id="MXO97672.1"/>
    </source>
</evidence>
<dbReference type="PANTHER" id="PTHR43784:SF2">
    <property type="entry name" value="GDSL-LIKE LIPASE_ACYLHYDROLASE, PUTATIVE (AFU_ORTHOLOGUE AFUA_2G00820)-RELATED"/>
    <property type="match status" value="1"/>
</dbReference>
<proteinExistence type="predicted"/>
<feature type="signal peptide" evidence="1">
    <location>
        <begin position="1"/>
        <end position="21"/>
    </location>
</feature>
<protein>
    <submittedName>
        <fullName evidence="3">SGNH/GDSL hydrolase family protein</fullName>
    </submittedName>
</protein>
<accession>A0A6I4TP34</accession>
<dbReference type="SUPFAM" id="SSF52266">
    <property type="entry name" value="SGNH hydrolase"/>
    <property type="match status" value="1"/>
</dbReference>
<dbReference type="EMBL" id="WTYJ01000001">
    <property type="protein sequence ID" value="MXO97672.1"/>
    <property type="molecule type" value="Genomic_DNA"/>
</dbReference>
<dbReference type="GO" id="GO:0016788">
    <property type="term" value="F:hydrolase activity, acting on ester bonds"/>
    <property type="evidence" value="ECO:0007669"/>
    <property type="project" value="UniProtKB-ARBA"/>
</dbReference>
<evidence type="ECO:0000313" key="4">
    <source>
        <dbReference type="Proteomes" id="UP000469430"/>
    </source>
</evidence>
<dbReference type="RefSeq" id="WP_161389384.1">
    <property type="nucleotide sequence ID" value="NZ_JBHSCP010000001.1"/>
</dbReference>
<dbReference type="InterPro" id="IPR036514">
    <property type="entry name" value="SGNH_hydro_sf"/>
</dbReference>
<dbReference type="InterPro" id="IPR053140">
    <property type="entry name" value="GDSL_Rv0518-like"/>
</dbReference>
<comment type="caution">
    <text evidence="3">The sequence shown here is derived from an EMBL/GenBank/DDBJ whole genome shotgun (WGS) entry which is preliminary data.</text>
</comment>
<dbReference type="CDD" id="cd01830">
    <property type="entry name" value="XynE_like"/>
    <property type="match status" value="1"/>
</dbReference>
<feature type="domain" description="SGNH hydrolase-type esterase" evidence="2">
    <location>
        <begin position="196"/>
        <end position="392"/>
    </location>
</feature>
<dbReference type="InterPro" id="IPR013830">
    <property type="entry name" value="SGNH_hydro"/>
</dbReference>
<keyword evidence="1" id="KW-0732">Signal</keyword>
<dbReference type="Proteomes" id="UP000469430">
    <property type="component" value="Unassembled WGS sequence"/>
</dbReference>
<evidence type="ECO:0000259" key="2">
    <source>
        <dbReference type="Pfam" id="PF13472"/>
    </source>
</evidence>
<dbReference type="Pfam" id="PF13472">
    <property type="entry name" value="Lipase_GDSL_2"/>
    <property type="match status" value="1"/>
</dbReference>
<dbReference type="AlphaFoldDB" id="A0A6I4TP34"/>
<evidence type="ECO:0000256" key="1">
    <source>
        <dbReference type="SAM" id="SignalP"/>
    </source>
</evidence>
<reference evidence="3 4" key="1">
    <citation type="submission" date="2019-12" db="EMBL/GenBank/DDBJ databases">
        <title>Genomic-based taxomic classification of the family Erythrobacteraceae.</title>
        <authorList>
            <person name="Xu L."/>
        </authorList>
    </citation>
    <scope>NUCLEOTIDE SEQUENCE [LARGE SCALE GENOMIC DNA]</scope>
    <source>
        <strain evidence="3 4">S36</strain>
    </source>
</reference>